<dbReference type="RefSeq" id="WP_032617454.1">
    <property type="nucleotide sequence ID" value="NZ_CP013990.1"/>
</dbReference>
<dbReference type="AlphaFoldDB" id="A0A4U9HRX8"/>
<dbReference type="InterPro" id="IPR020449">
    <property type="entry name" value="Tscrpt_reg_AraC-type_HTH"/>
</dbReference>
<dbReference type="PRINTS" id="PR00032">
    <property type="entry name" value="HTHARAC"/>
</dbReference>
<dbReference type="Proteomes" id="UP000222768">
    <property type="component" value="Unassembled WGS sequence"/>
</dbReference>
<dbReference type="InterPro" id="IPR011051">
    <property type="entry name" value="RmlC_Cupin_sf"/>
</dbReference>
<reference evidence="7 9" key="3">
    <citation type="submission" date="2019-05" db="EMBL/GenBank/DDBJ databases">
        <authorList>
            <consortium name="Pathogen Informatics"/>
        </authorList>
    </citation>
    <scope>NUCLEOTIDE SEQUENCE [LARGE SCALE GENOMIC DNA]</scope>
    <source>
        <strain evidence="7 9">NCTC13032</strain>
    </source>
</reference>
<dbReference type="SMART" id="SM00342">
    <property type="entry name" value="HTH_ARAC"/>
    <property type="match status" value="1"/>
</dbReference>
<dbReference type="STRING" id="83655.APT61_14490"/>
<dbReference type="PROSITE" id="PS01124">
    <property type="entry name" value="HTH_ARAC_FAMILY_2"/>
    <property type="match status" value="1"/>
</dbReference>
<evidence type="ECO:0000313" key="9">
    <source>
        <dbReference type="Proteomes" id="UP000310719"/>
    </source>
</evidence>
<dbReference type="GeneID" id="30333130"/>
<dbReference type="Gene3D" id="1.10.10.60">
    <property type="entry name" value="Homeodomain-like"/>
    <property type="match status" value="1"/>
</dbReference>
<feature type="domain" description="HTH araC/xylS-type" evidence="5">
    <location>
        <begin position="156"/>
        <end position="253"/>
    </location>
</feature>
<evidence type="ECO:0000259" key="5">
    <source>
        <dbReference type="PROSITE" id="PS01124"/>
    </source>
</evidence>
<dbReference type="Pfam" id="PF07883">
    <property type="entry name" value="Cupin_2"/>
    <property type="match status" value="1"/>
</dbReference>
<reference evidence="8" key="1">
    <citation type="submission" date="2017-09" db="EMBL/GenBank/DDBJ databases">
        <title>FDA dAtabase for Regulatory Grade micrObial Sequences (FDA-ARGOS): Supporting development and validation of Infectious Disease Dx tests.</title>
        <authorList>
            <person name="Minogue T."/>
            <person name="Wolcott M."/>
            <person name="Wasieloski L."/>
            <person name="Aguilar W."/>
            <person name="Moore D."/>
            <person name="Tallon L."/>
            <person name="Sadzewicz L."/>
            <person name="Ott S."/>
            <person name="Zhao X."/>
            <person name="Nagaraj S."/>
            <person name="Vavikolanu K."/>
            <person name="Aluvathingal J."/>
            <person name="Nadendla S."/>
            <person name="Sichtig H."/>
        </authorList>
    </citation>
    <scope>NUCLEOTIDE SEQUENCE [LARGE SCALE GENOMIC DNA]</scope>
    <source>
        <strain evidence="8">FDAARGOS_404</strain>
    </source>
</reference>
<sequence>MTTQQQFTFATRPLVPFAHDYTHGETEPWHSHTCAQLLHTLSGVVRVETAQGFWIVPPGRGVWLPAGTQHRLLITGNVAARTLFIDPFARADLPSVCQVVQISTLLRELILASLHLPESYAAGSRAERIYELILDEIRGISVLPFNLPEPEAPALLALCRQIQAEPGARWTTALAASQLNISERTLLRHFRQQTGLAFSEWLRRARLMEALNRLAQGQSVLRVALDLGYESHSAFSAMFRRTLGVAPSDYFQPESLSGNAFNNA</sequence>
<evidence type="ECO:0000313" key="7">
    <source>
        <dbReference type="EMBL" id="VTP66356.1"/>
    </source>
</evidence>
<dbReference type="InterPro" id="IPR014710">
    <property type="entry name" value="RmlC-like_jellyroll"/>
</dbReference>
<evidence type="ECO:0000313" key="8">
    <source>
        <dbReference type="Proteomes" id="UP000222768"/>
    </source>
</evidence>
<dbReference type="FunFam" id="1.10.10.60:FF:000132">
    <property type="entry name" value="AraC family transcriptional regulator"/>
    <property type="match status" value="1"/>
</dbReference>
<dbReference type="SUPFAM" id="SSF46689">
    <property type="entry name" value="Homeodomain-like"/>
    <property type="match status" value="2"/>
</dbReference>
<dbReference type="GO" id="GO:0043565">
    <property type="term" value="F:sequence-specific DNA binding"/>
    <property type="evidence" value="ECO:0007669"/>
    <property type="project" value="InterPro"/>
</dbReference>
<dbReference type="EMBL" id="LR590464">
    <property type="protein sequence ID" value="VTP66356.1"/>
    <property type="molecule type" value="Genomic_DNA"/>
</dbReference>
<dbReference type="PROSITE" id="PS00041">
    <property type="entry name" value="HTH_ARAC_FAMILY_1"/>
    <property type="match status" value="1"/>
</dbReference>
<keyword evidence="1" id="KW-0678">Repressor</keyword>
<keyword evidence="4" id="KW-0804">Transcription</keyword>
<dbReference type="InterPro" id="IPR013096">
    <property type="entry name" value="Cupin_2"/>
</dbReference>
<dbReference type="InterPro" id="IPR018062">
    <property type="entry name" value="HTH_AraC-typ_CS"/>
</dbReference>
<gene>
    <name evidence="6" type="ORF">CRX53_06320</name>
    <name evidence="7" type="ORF">NCTC13032_02490</name>
</gene>
<evidence type="ECO:0000256" key="1">
    <source>
        <dbReference type="ARBA" id="ARBA00022491"/>
    </source>
</evidence>
<dbReference type="EMBL" id="PDLK01000002">
    <property type="protein sequence ID" value="PHH03614.1"/>
    <property type="molecule type" value="Genomic_DNA"/>
</dbReference>
<keyword evidence="2" id="KW-0805">Transcription regulation</keyword>
<evidence type="ECO:0000256" key="2">
    <source>
        <dbReference type="ARBA" id="ARBA00023015"/>
    </source>
</evidence>
<dbReference type="PANTHER" id="PTHR11019:SF159">
    <property type="entry name" value="TRANSCRIPTIONAL REGULATOR-RELATED"/>
    <property type="match status" value="1"/>
</dbReference>
<reference evidence="6" key="2">
    <citation type="submission" date="2017-09" db="EMBL/GenBank/DDBJ databases">
        <title>FDA dAtabase for Regulatory Grade micrObial Sequences (FDA-ARGOS): Supporting development and validation of Infectious Disease Dx tests.</title>
        <authorList>
            <person name="Minogue T."/>
            <person name="Wolcott M."/>
            <person name="Wasieloski L."/>
            <person name="Aguilar W."/>
            <person name="Moore D."/>
            <person name="Tallon L.J."/>
            <person name="Sadzewicz L."/>
            <person name="Ott S."/>
            <person name="Zhao X."/>
            <person name="Nagaraj S."/>
            <person name="Vavikolanu K."/>
            <person name="Aluvathingal J."/>
            <person name="Nadendla S."/>
            <person name="Sichtig H."/>
        </authorList>
    </citation>
    <scope>NUCLEOTIDE SEQUENCE</scope>
    <source>
        <strain evidence="6">FDAARGOS_404</strain>
    </source>
</reference>
<dbReference type="InterPro" id="IPR009057">
    <property type="entry name" value="Homeodomain-like_sf"/>
</dbReference>
<organism evidence="7 9">
    <name type="scientific">Leclercia adecarboxylata</name>
    <dbReference type="NCBI Taxonomy" id="83655"/>
    <lineage>
        <taxon>Bacteria</taxon>
        <taxon>Pseudomonadati</taxon>
        <taxon>Pseudomonadota</taxon>
        <taxon>Gammaproteobacteria</taxon>
        <taxon>Enterobacterales</taxon>
        <taxon>Enterobacteriaceae</taxon>
        <taxon>Leclercia</taxon>
    </lineage>
</organism>
<dbReference type="CDD" id="cd06124">
    <property type="entry name" value="cupin_NimR-like_N"/>
    <property type="match status" value="1"/>
</dbReference>
<evidence type="ECO:0000256" key="3">
    <source>
        <dbReference type="ARBA" id="ARBA00023125"/>
    </source>
</evidence>
<dbReference type="PANTHER" id="PTHR11019">
    <property type="entry name" value="HTH-TYPE TRANSCRIPTIONAL REGULATOR NIMR"/>
    <property type="match status" value="1"/>
</dbReference>
<dbReference type="GO" id="GO:0003700">
    <property type="term" value="F:DNA-binding transcription factor activity"/>
    <property type="evidence" value="ECO:0007669"/>
    <property type="project" value="InterPro"/>
</dbReference>
<protein>
    <submittedName>
        <fullName evidence="6">AraC family transcriptional regulator</fullName>
    </submittedName>
</protein>
<evidence type="ECO:0000313" key="6">
    <source>
        <dbReference type="EMBL" id="PHH03614.1"/>
    </source>
</evidence>
<dbReference type="Gene3D" id="2.60.120.10">
    <property type="entry name" value="Jelly Rolls"/>
    <property type="match status" value="1"/>
</dbReference>
<dbReference type="Proteomes" id="UP000310719">
    <property type="component" value="Chromosome"/>
</dbReference>
<dbReference type="Pfam" id="PF12833">
    <property type="entry name" value="HTH_18"/>
    <property type="match status" value="1"/>
</dbReference>
<dbReference type="SUPFAM" id="SSF51182">
    <property type="entry name" value="RmlC-like cupins"/>
    <property type="match status" value="1"/>
</dbReference>
<keyword evidence="3" id="KW-0238">DNA-binding</keyword>
<name>A0A4U9HRX8_9ENTR</name>
<dbReference type="InterPro" id="IPR018060">
    <property type="entry name" value="HTH_AraC"/>
</dbReference>
<dbReference type="KEGG" id="lax:APT61_14490"/>
<evidence type="ECO:0000256" key="4">
    <source>
        <dbReference type="ARBA" id="ARBA00023163"/>
    </source>
</evidence>
<accession>A0A4U9HRX8</accession>
<proteinExistence type="predicted"/>